<dbReference type="STRING" id="754476.Q7A_531"/>
<reference evidence="1 2" key="2">
    <citation type="journal article" date="2013" name="Int. J. Syst. Evol. Microbiol.">
        <title>Methylophaga nitratireducenticrescens sp. nov. and Methylophaga frappieri sp. nov., isolated from the biofilm of the methanol-fed denitrification system treating the seawater at the Montreal Biodome.</title>
        <authorList>
            <person name="Villeneuve C."/>
            <person name="Martineau C."/>
            <person name="Mauffrey F."/>
            <person name="Villemur R."/>
        </authorList>
    </citation>
    <scope>NUCLEOTIDE SEQUENCE [LARGE SCALE GENOMIC DNA]</scope>
    <source>
        <strain evidence="1 2">JAM1</strain>
    </source>
</reference>
<evidence type="ECO:0000313" key="1">
    <source>
        <dbReference type="EMBL" id="AFI83377.1"/>
    </source>
</evidence>
<dbReference type="AlphaFoldDB" id="I1XG58"/>
<organism evidence="1 2">
    <name type="scientific">Methylophaga nitratireducenticrescens</name>
    <dbReference type="NCBI Taxonomy" id="754476"/>
    <lineage>
        <taxon>Bacteria</taxon>
        <taxon>Pseudomonadati</taxon>
        <taxon>Pseudomonadota</taxon>
        <taxon>Gammaproteobacteria</taxon>
        <taxon>Thiotrichales</taxon>
        <taxon>Piscirickettsiaceae</taxon>
        <taxon>Methylophaga</taxon>
    </lineage>
</organism>
<dbReference type="Proteomes" id="UP000009144">
    <property type="component" value="Chromosome"/>
</dbReference>
<dbReference type="KEGG" id="mej:Q7A_531"/>
<proteinExistence type="predicted"/>
<name>I1XG58_METNJ</name>
<accession>I1XG58</accession>
<dbReference type="eggNOG" id="ENOG5030I3V">
    <property type="taxonomic scope" value="Bacteria"/>
</dbReference>
<sequence>MAINKLLKQKMYVPMFLAVLLAVFCNTALYADQVRTGIVQQSLGRDFGILVGDVIEHYYIVQVPAEYRLTPASLPPDGELDYWLLLLDSDYELISETAELRQYRLHFTFQTFYAPLDVRALATPPLTVSFNAGDKTEQLTIPAWNFTMSPLKEIAPRGVAKDSNQNAFMKADLAPSTIPTKDLQQQIWILSIMLLILVILWLTLKGFLFALTRSPFQQAYHQVKKLRKYHNDESAFNQALQAVHRAFNRLAGHALFAHQTDQFINKHKEFSGYQDQIDSFYQLSTEALYSEQKLASEKDFDQLMKLCKQLAGAEKLALKKS</sequence>
<dbReference type="RefSeq" id="WP_014705752.1">
    <property type="nucleotide sequence ID" value="NC_017857.3"/>
</dbReference>
<dbReference type="OrthoDB" id="5608210at2"/>
<dbReference type="EMBL" id="CP003390">
    <property type="protein sequence ID" value="AFI83377.1"/>
    <property type="molecule type" value="Genomic_DNA"/>
</dbReference>
<protein>
    <submittedName>
        <fullName evidence="1">MxaA protein</fullName>
    </submittedName>
</protein>
<reference evidence="1 2" key="1">
    <citation type="journal article" date="2012" name="J. Bacteriol.">
        <title>Complete genome sequences of Methylophaga sp. strain JAM1 and Methylophaga sp. strain JAM7.</title>
        <authorList>
            <person name="Villeneuve C."/>
            <person name="Martineau C."/>
            <person name="Mauffrey F."/>
            <person name="Villemur R."/>
        </authorList>
    </citation>
    <scope>NUCLEOTIDE SEQUENCE [LARGE SCALE GENOMIC DNA]</scope>
    <source>
        <strain evidence="1 2">JAM1</strain>
    </source>
</reference>
<gene>
    <name evidence="1" type="ordered locus">Q7A_531</name>
</gene>
<evidence type="ECO:0000313" key="2">
    <source>
        <dbReference type="Proteomes" id="UP000009144"/>
    </source>
</evidence>
<keyword evidence="2" id="KW-1185">Reference proteome</keyword>
<dbReference type="HOGENOM" id="CLU_076860_0_0_6"/>
<dbReference type="PATRIC" id="fig|754476.3.peg.522"/>